<dbReference type="EMBL" id="CP007055">
    <property type="protein sequence ID" value="AHF98865.1"/>
    <property type="molecule type" value="Genomic_DNA"/>
</dbReference>
<dbReference type="SUPFAM" id="SSF52540">
    <property type="entry name" value="P-loop containing nucleoside triphosphate hydrolases"/>
    <property type="match status" value="1"/>
</dbReference>
<evidence type="ECO:0000256" key="4">
    <source>
        <dbReference type="ARBA" id="ARBA00022475"/>
    </source>
</evidence>
<evidence type="ECO:0000313" key="12">
    <source>
        <dbReference type="Proteomes" id="UP000019024"/>
    </source>
</evidence>
<comment type="similarity">
    <text evidence="2">Belongs to the ABC transporter superfamily.</text>
</comment>
<comment type="subcellular location">
    <subcellularLocation>
        <location evidence="1">Cell membrane</location>
        <topology evidence="1">Peripheral membrane protein</topology>
    </subcellularLocation>
</comment>
<dbReference type="InterPro" id="IPR015856">
    <property type="entry name" value="ABC_transpr_CbiO/EcfA_su"/>
</dbReference>
<dbReference type="InterPro" id="IPR027417">
    <property type="entry name" value="P-loop_NTPase"/>
</dbReference>
<evidence type="ECO:0000313" key="11">
    <source>
        <dbReference type="EMBL" id="AHF98865.1"/>
    </source>
</evidence>
<dbReference type="InterPro" id="IPR017871">
    <property type="entry name" value="ABC_transporter-like_CS"/>
</dbReference>
<accession>W0JJF8</accession>
<keyword evidence="7" id="KW-1278">Translocase</keyword>
<keyword evidence="6 11" id="KW-0067">ATP-binding</keyword>
<keyword evidence="5" id="KW-0547">Nucleotide-binding</keyword>
<dbReference type="CDD" id="cd03225">
    <property type="entry name" value="ABC_cobalt_CbiO_domain1"/>
    <property type="match status" value="1"/>
</dbReference>
<dbReference type="PROSITE" id="PS00211">
    <property type="entry name" value="ABC_TRANSPORTER_1"/>
    <property type="match status" value="1"/>
</dbReference>
<sequence length="233" mass="24798">MIEFRSVTYGFDDHAVLEDCSLEIEDGEFVLLAGANGSGKTTLLRHCNGLLSPDSGEVLVDGVSVAENPVAARTATGMVFQHPRDQFVAATVASDVAFGPENLGLPHAEIDRRVEDSLAAVNLEGRGDERIDTLSGGEQSRVAIAGALAMEPTHLLLDEPFTGLDEPSREAVIERLESLSSDGTGVVLATHDLRDVSRLADRIVVMRGGEILEDGPSSRVLERLDGLDVRAPS</sequence>
<dbReference type="AlphaFoldDB" id="W0JJF8"/>
<dbReference type="OrthoDB" id="35850at2157"/>
<evidence type="ECO:0000256" key="8">
    <source>
        <dbReference type="ARBA" id="ARBA00023136"/>
    </source>
</evidence>
<dbReference type="PANTHER" id="PTHR43553">
    <property type="entry name" value="HEAVY METAL TRANSPORTER"/>
    <property type="match status" value="1"/>
</dbReference>
<dbReference type="RefSeq" id="WP_049952062.1">
    <property type="nucleotide sequence ID" value="NZ_CP007055.1"/>
</dbReference>
<evidence type="ECO:0000256" key="7">
    <source>
        <dbReference type="ARBA" id="ARBA00022967"/>
    </source>
</evidence>
<comment type="function">
    <text evidence="9">Probably part of an ABC transporter complex. Responsible for energy coupling to the transport system.</text>
</comment>
<dbReference type="PANTHER" id="PTHR43553:SF24">
    <property type="entry name" value="ENERGY-COUPLING FACTOR TRANSPORTER ATP-BINDING PROTEIN ECFA1"/>
    <property type="match status" value="1"/>
</dbReference>
<protein>
    <submittedName>
        <fullName evidence="11">ABC transporter ATP-binding protein</fullName>
    </submittedName>
</protein>
<dbReference type="InterPro" id="IPR003593">
    <property type="entry name" value="AAA+_ATPase"/>
</dbReference>
<dbReference type="GeneID" id="25144483"/>
<proteinExistence type="inferred from homology"/>
<evidence type="ECO:0000256" key="9">
    <source>
        <dbReference type="ARBA" id="ARBA00025157"/>
    </source>
</evidence>
<dbReference type="STRING" id="797299.HALLA_08305"/>
<dbReference type="InterPro" id="IPR003439">
    <property type="entry name" value="ABC_transporter-like_ATP-bd"/>
</dbReference>
<feature type="domain" description="ABC transporter" evidence="10">
    <location>
        <begin position="2"/>
        <end position="233"/>
    </location>
</feature>
<dbReference type="SMART" id="SM00382">
    <property type="entry name" value="AAA"/>
    <property type="match status" value="1"/>
</dbReference>
<evidence type="ECO:0000256" key="1">
    <source>
        <dbReference type="ARBA" id="ARBA00004202"/>
    </source>
</evidence>
<dbReference type="Pfam" id="PF00005">
    <property type="entry name" value="ABC_tran"/>
    <property type="match status" value="1"/>
</dbReference>
<dbReference type="FunFam" id="3.40.50.300:FF:000224">
    <property type="entry name" value="Energy-coupling factor transporter ATP-binding protein EcfA"/>
    <property type="match status" value="1"/>
</dbReference>
<evidence type="ECO:0000259" key="10">
    <source>
        <dbReference type="PROSITE" id="PS50893"/>
    </source>
</evidence>
<dbReference type="Proteomes" id="UP000019024">
    <property type="component" value="Chromosome"/>
</dbReference>
<dbReference type="Gene3D" id="3.40.50.300">
    <property type="entry name" value="P-loop containing nucleotide triphosphate hydrolases"/>
    <property type="match status" value="1"/>
</dbReference>
<evidence type="ECO:0000256" key="5">
    <source>
        <dbReference type="ARBA" id="ARBA00022741"/>
    </source>
</evidence>
<evidence type="ECO:0000256" key="3">
    <source>
        <dbReference type="ARBA" id="ARBA00022448"/>
    </source>
</evidence>
<dbReference type="GO" id="GO:0042626">
    <property type="term" value="F:ATPase-coupled transmembrane transporter activity"/>
    <property type="evidence" value="ECO:0007669"/>
    <property type="project" value="TreeGrafter"/>
</dbReference>
<dbReference type="PROSITE" id="PS50893">
    <property type="entry name" value="ABC_TRANSPORTER_2"/>
    <property type="match status" value="1"/>
</dbReference>
<dbReference type="GO" id="GO:0043190">
    <property type="term" value="C:ATP-binding cassette (ABC) transporter complex"/>
    <property type="evidence" value="ECO:0007669"/>
    <property type="project" value="TreeGrafter"/>
</dbReference>
<dbReference type="InterPro" id="IPR050095">
    <property type="entry name" value="ECF_ABC_transporter_ATP-bd"/>
</dbReference>
<evidence type="ECO:0000256" key="2">
    <source>
        <dbReference type="ARBA" id="ARBA00005417"/>
    </source>
</evidence>
<dbReference type="eggNOG" id="arCOG00202">
    <property type="taxonomic scope" value="Archaea"/>
</dbReference>
<dbReference type="HOGENOM" id="CLU_000604_1_22_2"/>
<dbReference type="GO" id="GO:0016887">
    <property type="term" value="F:ATP hydrolysis activity"/>
    <property type="evidence" value="ECO:0007669"/>
    <property type="project" value="InterPro"/>
</dbReference>
<reference evidence="11 12" key="1">
    <citation type="submission" date="2014-01" db="EMBL/GenBank/DDBJ databases">
        <authorList>
            <consortium name="DOE Joint Genome Institute"/>
            <person name="Anderson I."/>
            <person name="Huntemann M."/>
            <person name="Han J."/>
            <person name="Chen A."/>
            <person name="Kyrpides N."/>
            <person name="Mavromatis K."/>
            <person name="Markowitz V."/>
            <person name="Palaniappan K."/>
            <person name="Ivanova N."/>
            <person name="Schaumberg A."/>
            <person name="Pati A."/>
            <person name="Liolios K."/>
            <person name="Nordberg H.P."/>
            <person name="Cantor M.N."/>
            <person name="Hua S.X."/>
            <person name="Woyke T."/>
        </authorList>
    </citation>
    <scope>NUCLEOTIDE SEQUENCE [LARGE SCALE GENOMIC DNA]</scope>
    <source>
        <strain evidence="11 12">XH-48</strain>
    </source>
</reference>
<keyword evidence="3" id="KW-0813">Transport</keyword>
<dbReference type="PATRIC" id="fig|797299.3.peg.703"/>
<keyword evidence="8" id="KW-0472">Membrane</keyword>
<gene>
    <name evidence="11" type="ORF">HALLA_08305</name>
</gene>
<evidence type="ECO:0000256" key="6">
    <source>
        <dbReference type="ARBA" id="ARBA00022840"/>
    </source>
</evidence>
<keyword evidence="12" id="KW-1185">Reference proteome</keyword>
<organism evidence="11 12">
    <name type="scientific">Halostagnicola larsenii XH-48</name>
    <dbReference type="NCBI Taxonomy" id="797299"/>
    <lineage>
        <taxon>Archaea</taxon>
        <taxon>Methanobacteriati</taxon>
        <taxon>Methanobacteriota</taxon>
        <taxon>Stenosarchaea group</taxon>
        <taxon>Halobacteria</taxon>
        <taxon>Halobacteriales</taxon>
        <taxon>Natrialbaceae</taxon>
        <taxon>Halostagnicola</taxon>
    </lineage>
</organism>
<name>W0JJF8_9EURY</name>
<keyword evidence="4" id="KW-1003">Cell membrane</keyword>
<dbReference type="KEGG" id="hlr:HALLA_08305"/>
<dbReference type="GO" id="GO:0005524">
    <property type="term" value="F:ATP binding"/>
    <property type="evidence" value="ECO:0007669"/>
    <property type="project" value="UniProtKB-KW"/>
</dbReference>